<evidence type="ECO:0000313" key="2">
    <source>
        <dbReference type="Proteomes" id="UP001055013"/>
    </source>
</evidence>
<dbReference type="Proteomes" id="UP001055013">
    <property type="component" value="Unassembled WGS sequence"/>
</dbReference>
<reference evidence="1" key="1">
    <citation type="submission" date="2021-09" db="EMBL/GenBank/DDBJ databases">
        <title>Isolation and characterization of 3-chlorobenzoate degrading bacteria from soils in Shizuoka.</title>
        <authorList>
            <person name="Ifat A."/>
            <person name="Ogawa N."/>
            <person name="Kimbara K."/>
            <person name="Moriuchi R."/>
            <person name="Dohra H."/>
            <person name="Shintani M."/>
        </authorList>
    </citation>
    <scope>NUCLEOTIDE SEQUENCE</scope>
    <source>
        <strain evidence="1">19CS2-2</strain>
    </source>
</reference>
<protein>
    <submittedName>
        <fullName evidence="1">Uncharacterized protein</fullName>
    </submittedName>
</protein>
<organism evidence="1 2">
    <name type="scientific">Caballeronia novacaledonica</name>
    <dbReference type="NCBI Taxonomy" id="1544861"/>
    <lineage>
        <taxon>Bacteria</taxon>
        <taxon>Pseudomonadati</taxon>
        <taxon>Pseudomonadota</taxon>
        <taxon>Betaproteobacteria</taxon>
        <taxon>Burkholderiales</taxon>
        <taxon>Burkholderiaceae</taxon>
        <taxon>Caballeronia</taxon>
    </lineage>
</organism>
<keyword evidence="2" id="KW-1185">Reference proteome</keyword>
<comment type="caution">
    <text evidence="1">The sequence shown here is derived from an EMBL/GenBank/DDBJ whole genome shotgun (WGS) entry which is preliminary data.</text>
</comment>
<accession>A0ACB5R6R0</accession>
<name>A0ACB5R6R0_9BURK</name>
<dbReference type="EMBL" id="BPUR01000047">
    <property type="protein sequence ID" value="GJH22687.1"/>
    <property type="molecule type" value="Genomic_DNA"/>
</dbReference>
<proteinExistence type="predicted"/>
<gene>
    <name evidence="1" type="ORF">CBA19CS22_39115</name>
</gene>
<sequence length="102" mass="10874">MEGGQGAVSHPTALGAYEKAALDGAAVFLLRPVDELHPQQRGAYVETLLASRRYMQRISGQIHGLTDTEGRTDLRPALPFSKQFSGAVHCSLSQGTSEGGSY</sequence>
<evidence type="ECO:0000313" key="1">
    <source>
        <dbReference type="EMBL" id="GJH22687.1"/>
    </source>
</evidence>